<dbReference type="CDD" id="cd17919">
    <property type="entry name" value="DEXHc_Snf"/>
    <property type="match status" value="1"/>
</dbReference>
<evidence type="ECO:0000256" key="1">
    <source>
        <dbReference type="ARBA" id="ARBA00022801"/>
    </source>
</evidence>
<dbReference type="PANTHER" id="PTHR10799">
    <property type="entry name" value="SNF2/RAD54 HELICASE FAMILY"/>
    <property type="match status" value="1"/>
</dbReference>
<feature type="compositionally biased region" description="Acidic residues" evidence="2">
    <location>
        <begin position="249"/>
        <end position="262"/>
    </location>
</feature>
<dbReference type="InterPro" id="IPR001650">
    <property type="entry name" value="Helicase_C-like"/>
</dbReference>
<dbReference type="Pfam" id="PF00176">
    <property type="entry name" value="SNF2-rel_dom"/>
    <property type="match status" value="1"/>
</dbReference>
<dbReference type="PROSITE" id="PS51192">
    <property type="entry name" value="HELICASE_ATP_BIND_1"/>
    <property type="match status" value="1"/>
</dbReference>
<feature type="compositionally biased region" description="Basic and acidic residues" evidence="2">
    <location>
        <begin position="263"/>
        <end position="283"/>
    </location>
</feature>
<feature type="compositionally biased region" description="Polar residues" evidence="2">
    <location>
        <begin position="144"/>
        <end position="154"/>
    </location>
</feature>
<feature type="domain" description="Helicase ATP-binding" evidence="3">
    <location>
        <begin position="355"/>
        <end position="520"/>
    </location>
</feature>
<sequence length="910" mass="102543">MAAIKELLTGKVVSLHKNEIPVCGAVAVVRVLKDGKITLRVRKPGSIIVNRRNKQSILKKGMSSQLEINDVFCLNGSMSKYTVVPSEEEKDEEPLIEVASVEPPTKIRRTIVEDDSSDNDDYAVPVKTTRRNTVLVDSDEDTKASTTGESTPPNKSYDEVESIDEDEEDDVFKLQDNKKVIEEKNTSWMDKYRNGFFESKKSEEDNGWVTAPRLRKLGTDSWTAKKMEKFKKPAPKVRVPRKRVVLSSSEEEDEAESSEDEKSDGLDESEKDRPTSTRRSQKDEVAAILQTCSDLAENLRVSLSKWSTKDVGITDEETNLVNVDTAQLLKMNDIPGLDSKLVLQPYQLVGVNWLYLLYQHNMSAVLADEMGLGKTVQTIAFLSLITNRQKKKPHFVVVPASTLSNWQRELARFAPSLQVVAYHGAKEERMALHSEREFDILLTTYSYFERDTCVEDRAFFRKFNFSYIVLDEGHSIKNAKTSRFKRIAAVRARHRLVLSGTPIQNNLSELLALLSFLMPTIFNHGSEQMMEFFAGEPQSATCTKIRRILAPFILRRMKKYVLMQMVPKTEETHILTLADDQQDIYNGLVAAAVAKKENDKAKVATRKTQAEELHGKNNREVRTLSNIATNIFDGQNDTAIFTQLRKAANHPILLRHHFNSASKMKVLSKHLYKLGAFGNQCTLSMVEKEIETYSDFDLHELCVQYSDVSPELRALQLSEDVLLNSAKLKFLQTLLPNLKQDDHRVLIFSQWTKLLDLIEVLMDHLGYRYLRLDGSTNVADRQAMIDEFNDDPSIFAFLLSTRAGGLGINLTAADTVILHDLDFNPTIDAQACDRCHRIGQTKPVTIHKLVAQGTVDDAIYTIAQQKTQLNDAVLGELGKIRQGKSKSSELGAADVQAILSSVLSSYTKNA</sequence>
<dbReference type="InterPro" id="IPR038718">
    <property type="entry name" value="SNF2-like_sf"/>
</dbReference>
<evidence type="ECO:0000313" key="5">
    <source>
        <dbReference type="EMBL" id="OQR88485.1"/>
    </source>
</evidence>
<dbReference type="Pfam" id="PF00271">
    <property type="entry name" value="Helicase_C"/>
    <property type="match status" value="1"/>
</dbReference>
<reference evidence="5 6" key="1">
    <citation type="journal article" date="2014" name="Genome Biol. Evol.">
        <title>The secreted proteins of Achlya hypogyna and Thraustotheca clavata identify the ancestral oomycete secretome and reveal gene acquisitions by horizontal gene transfer.</title>
        <authorList>
            <person name="Misner I."/>
            <person name="Blouin N."/>
            <person name="Leonard G."/>
            <person name="Richards T.A."/>
            <person name="Lane C.E."/>
        </authorList>
    </citation>
    <scope>NUCLEOTIDE SEQUENCE [LARGE SCALE GENOMIC DNA]</scope>
    <source>
        <strain evidence="5 6">ATCC 34112</strain>
    </source>
</reference>
<proteinExistence type="predicted"/>
<dbReference type="PROSITE" id="PS51194">
    <property type="entry name" value="HELICASE_CTER"/>
    <property type="match status" value="1"/>
</dbReference>
<evidence type="ECO:0000256" key="2">
    <source>
        <dbReference type="SAM" id="MobiDB-lite"/>
    </source>
</evidence>
<feature type="compositionally biased region" description="Acidic residues" evidence="2">
    <location>
        <begin position="159"/>
        <end position="168"/>
    </location>
</feature>
<gene>
    <name evidence="5" type="ORF">THRCLA_10297</name>
</gene>
<dbReference type="GO" id="GO:0005524">
    <property type="term" value="F:ATP binding"/>
    <property type="evidence" value="ECO:0007669"/>
    <property type="project" value="InterPro"/>
</dbReference>
<dbReference type="EMBL" id="JNBS01003192">
    <property type="protein sequence ID" value="OQR88485.1"/>
    <property type="molecule type" value="Genomic_DNA"/>
</dbReference>
<dbReference type="InterPro" id="IPR027417">
    <property type="entry name" value="P-loop_NTPase"/>
</dbReference>
<dbReference type="Gene3D" id="3.40.50.10810">
    <property type="entry name" value="Tandem AAA-ATPase domain"/>
    <property type="match status" value="1"/>
</dbReference>
<dbReference type="Gene3D" id="3.40.50.300">
    <property type="entry name" value="P-loop containing nucleotide triphosphate hydrolases"/>
    <property type="match status" value="1"/>
</dbReference>
<dbReference type="SMART" id="SM00487">
    <property type="entry name" value="DEXDc"/>
    <property type="match status" value="1"/>
</dbReference>
<evidence type="ECO:0000313" key="6">
    <source>
        <dbReference type="Proteomes" id="UP000243217"/>
    </source>
</evidence>
<organism evidence="5 6">
    <name type="scientific">Thraustotheca clavata</name>
    <dbReference type="NCBI Taxonomy" id="74557"/>
    <lineage>
        <taxon>Eukaryota</taxon>
        <taxon>Sar</taxon>
        <taxon>Stramenopiles</taxon>
        <taxon>Oomycota</taxon>
        <taxon>Saprolegniomycetes</taxon>
        <taxon>Saprolegniales</taxon>
        <taxon>Achlyaceae</taxon>
        <taxon>Thraustotheca</taxon>
    </lineage>
</organism>
<evidence type="ECO:0000259" key="3">
    <source>
        <dbReference type="PROSITE" id="PS51192"/>
    </source>
</evidence>
<feature type="compositionally biased region" description="Basic residues" evidence="2">
    <location>
        <begin position="232"/>
        <end position="244"/>
    </location>
</feature>
<comment type="caution">
    <text evidence="5">The sequence shown here is derived from an EMBL/GenBank/DDBJ whole genome shotgun (WGS) entry which is preliminary data.</text>
</comment>
<dbReference type="SMART" id="SM00490">
    <property type="entry name" value="HELICc"/>
    <property type="match status" value="1"/>
</dbReference>
<feature type="region of interest" description="Disordered" evidence="2">
    <location>
        <begin position="226"/>
        <end position="283"/>
    </location>
</feature>
<dbReference type="Proteomes" id="UP000243217">
    <property type="component" value="Unassembled WGS sequence"/>
</dbReference>
<dbReference type="AlphaFoldDB" id="A0A1V9YRS7"/>
<dbReference type="GO" id="GO:0016787">
    <property type="term" value="F:hydrolase activity"/>
    <property type="evidence" value="ECO:0007669"/>
    <property type="project" value="UniProtKB-KW"/>
</dbReference>
<keyword evidence="5" id="KW-0067">ATP-binding</keyword>
<dbReference type="InterPro" id="IPR049730">
    <property type="entry name" value="SNF2/RAD54-like_C"/>
</dbReference>
<evidence type="ECO:0000259" key="4">
    <source>
        <dbReference type="PROSITE" id="PS51194"/>
    </source>
</evidence>
<dbReference type="CDD" id="cd18793">
    <property type="entry name" value="SF2_C_SNF"/>
    <property type="match status" value="1"/>
</dbReference>
<dbReference type="OrthoDB" id="448448at2759"/>
<feature type="domain" description="Helicase C-terminal" evidence="4">
    <location>
        <begin position="730"/>
        <end position="888"/>
    </location>
</feature>
<dbReference type="SUPFAM" id="SSF52540">
    <property type="entry name" value="P-loop containing nucleoside triphosphate hydrolases"/>
    <property type="match status" value="2"/>
</dbReference>
<accession>A0A1V9YRS7</accession>
<keyword evidence="5" id="KW-0547">Nucleotide-binding</keyword>
<keyword evidence="5" id="KW-0347">Helicase</keyword>
<dbReference type="InterPro" id="IPR000330">
    <property type="entry name" value="SNF2_N"/>
</dbReference>
<dbReference type="GO" id="GO:0004386">
    <property type="term" value="F:helicase activity"/>
    <property type="evidence" value="ECO:0007669"/>
    <property type="project" value="UniProtKB-KW"/>
</dbReference>
<name>A0A1V9YRS7_9STRA</name>
<dbReference type="STRING" id="74557.A0A1V9YRS7"/>
<keyword evidence="6" id="KW-1185">Reference proteome</keyword>
<dbReference type="InterPro" id="IPR014001">
    <property type="entry name" value="Helicase_ATP-bd"/>
</dbReference>
<feature type="region of interest" description="Disordered" evidence="2">
    <location>
        <begin position="136"/>
        <end position="168"/>
    </location>
</feature>
<keyword evidence="1" id="KW-0378">Hydrolase</keyword>
<protein>
    <submittedName>
        <fullName evidence="5">ATP-dependent helicase</fullName>
    </submittedName>
</protein>